<dbReference type="InterPro" id="IPR002146">
    <property type="entry name" value="ATP_synth_b/b'su_bac/chlpt"/>
</dbReference>
<dbReference type="GeneID" id="84800778"/>
<evidence type="ECO:0000256" key="13">
    <source>
        <dbReference type="HAMAP-Rule" id="MF_01398"/>
    </source>
</evidence>
<protein>
    <recommendedName>
        <fullName evidence="13">ATP synthase subunit b</fullName>
    </recommendedName>
    <alternativeName>
        <fullName evidence="13">ATP synthase F(0) sector subunit b</fullName>
    </alternativeName>
    <alternativeName>
        <fullName evidence="13">ATPase subunit I</fullName>
    </alternativeName>
    <alternativeName>
        <fullName evidence="13">F-type ATPase subunit b</fullName>
        <shortName evidence="13">F-ATPase subunit b</shortName>
    </alternativeName>
</protein>
<keyword evidence="8 13" id="KW-0406">Ion transport</keyword>
<dbReference type="Gene3D" id="6.10.250.1580">
    <property type="match status" value="1"/>
</dbReference>
<feature type="transmembrane region" description="Helical" evidence="13">
    <location>
        <begin position="6"/>
        <end position="27"/>
    </location>
</feature>
<sequence length="168" mass="19274">MEFKPLVGLTYELFFTLANVLILFLILRKVLFKKIIDVMDARDADIKNNIEAGQKAKEEGMKFKSEYETKIQDARDEGQMIVDFARKRAEEKSDTIISEAKKEAEYIKQKANNEIAKEKEQAFNNIKSEISEIAVLAASKVIEKDIDKAKHEDLIENFIKEVGEAKND</sequence>
<evidence type="ECO:0000256" key="14">
    <source>
        <dbReference type="RuleBase" id="RU003848"/>
    </source>
</evidence>
<evidence type="ECO:0000313" key="15">
    <source>
        <dbReference type="EMBL" id="EFM64588.1"/>
    </source>
</evidence>
<dbReference type="GO" id="GO:0045259">
    <property type="term" value="C:proton-transporting ATP synthase complex"/>
    <property type="evidence" value="ECO:0007669"/>
    <property type="project" value="UniProtKB-KW"/>
</dbReference>
<keyword evidence="10 13" id="KW-0066">ATP synthesis</keyword>
<evidence type="ECO:0000256" key="9">
    <source>
        <dbReference type="ARBA" id="ARBA00023136"/>
    </source>
</evidence>
<keyword evidence="9 13" id="KW-0472">Membrane</keyword>
<dbReference type="STRING" id="596315.HMPREF0634_1553"/>
<keyword evidence="6 13" id="KW-0375">Hydrogen ion transport</keyword>
<dbReference type="HAMAP" id="MF_01398">
    <property type="entry name" value="ATP_synth_b_bprime"/>
    <property type="match status" value="1"/>
</dbReference>
<comment type="subcellular location">
    <subcellularLocation>
        <location evidence="13">Cell membrane</location>
        <topology evidence="13">Single-pass membrane protein</topology>
    </subcellularLocation>
    <subcellularLocation>
        <location evidence="12">Endomembrane system</location>
        <topology evidence="12">Single-pass membrane protein</topology>
    </subcellularLocation>
</comment>
<evidence type="ECO:0000313" key="16">
    <source>
        <dbReference type="Proteomes" id="UP000003244"/>
    </source>
</evidence>
<keyword evidence="3 13" id="KW-1003">Cell membrane</keyword>
<accession>E0E3D9</accession>
<dbReference type="EMBL" id="ADGQ01000056">
    <property type="protein sequence ID" value="EFM64588.1"/>
    <property type="molecule type" value="Genomic_DNA"/>
</dbReference>
<dbReference type="InterPro" id="IPR050059">
    <property type="entry name" value="ATP_synthase_B_chain"/>
</dbReference>
<dbReference type="InterPro" id="IPR028987">
    <property type="entry name" value="ATP_synth_B-like_membr_sf"/>
</dbReference>
<dbReference type="CDD" id="cd06503">
    <property type="entry name" value="ATP-synt_Fo_b"/>
    <property type="match status" value="1"/>
</dbReference>
<reference evidence="15 16" key="1">
    <citation type="submission" date="2010-08" db="EMBL/GenBank/DDBJ databases">
        <authorList>
            <person name="Harkins D.M."/>
            <person name="Madupu R."/>
            <person name="Durkin A.S."/>
            <person name="Torralba M."/>
            <person name="Methe B."/>
            <person name="Sutton G.G."/>
            <person name="Nelson K.E."/>
        </authorList>
    </citation>
    <scope>NUCLEOTIDE SEQUENCE [LARGE SCALE GENOMIC DNA]</scope>
    <source>
        <strain evidence="15 16">DSM 17678</strain>
    </source>
</reference>
<evidence type="ECO:0000256" key="7">
    <source>
        <dbReference type="ARBA" id="ARBA00022989"/>
    </source>
</evidence>
<evidence type="ECO:0000256" key="4">
    <source>
        <dbReference type="ARBA" id="ARBA00022547"/>
    </source>
</evidence>
<evidence type="ECO:0000256" key="1">
    <source>
        <dbReference type="ARBA" id="ARBA00005513"/>
    </source>
</evidence>
<evidence type="ECO:0000256" key="6">
    <source>
        <dbReference type="ARBA" id="ARBA00022781"/>
    </source>
</evidence>
<comment type="caution">
    <text evidence="15">The sequence shown here is derived from an EMBL/GenBank/DDBJ whole genome shotgun (WGS) entry which is preliminary data.</text>
</comment>
<keyword evidence="15" id="KW-0378">Hydrolase</keyword>
<dbReference type="InterPro" id="IPR005864">
    <property type="entry name" value="ATP_synth_F0_bsu_bac"/>
</dbReference>
<dbReference type="Proteomes" id="UP000003244">
    <property type="component" value="Unassembled WGS sequence"/>
</dbReference>
<comment type="function">
    <text evidence="13">Component of the F(0) channel, it forms part of the peripheral stalk, linking F(1) to F(0).</text>
</comment>
<comment type="subunit">
    <text evidence="13">F-type ATPases have 2 components, F(1) - the catalytic core - and F(0) - the membrane proton channel. F(1) has five subunits: alpha(3), beta(3), gamma(1), delta(1), epsilon(1). F(0) has three main subunits: a(1), b(2) and c(10-14). The alpha and beta chains form an alternating ring which encloses part of the gamma chain. F(1) is attached to F(0) by a central stalk formed by the gamma and epsilon chains, while a peripheral stalk is formed by the delta and b chains.</text>
</comment>
<evidence type="ECO:0000256" key="5">
    <source>
        <dbReference type="ARBA" id="ARBA00022692"/>
    </source>
</evidence>
<keyword evidence="2 13" id="KW-0813">Transport</keyword>
<dbReference type="GO" id="GO:0016787">
    <property type="term" value="F:hydrolase activity"/>
    <property type="evidence" value="ECO:0007669"/>
    <property type="project" value="UniProtKB-KW"/>
</dbReference>
<gene>
    <name evidence="13 15" type="primary">atpF</name>
    <name evidence="15" type="ORF">HMPREF0634_1553</name>
</gene>
<dbReference type="OrthoDB" id="9795863at2"/>
<dbReference type="GO" id="GO:0046961">
    <property type="term" value="F:proton-transporting ATPase activity, rotational mechanism"/>
    <property type="evidence" value="ECO:0007669"/>
    <property type="project" value="TreeGrafter"/>
</dbReference>
<evidence type="ECO:0000256" key="12">
    <source>
        <dbReference type="ARBA" id="ARBA00037847"/>
    </source>
</evidence>
<dbReference type="PANTHER" id="PTHR33445:SF1">
    <property type="entry name" value="ATP SYNTHASE SUBUNIT B"/>
    <property type="match status" value="1"/>
</dbReference>
<keyword evidence="4 13" id="KW-0138">CF(0)</keyword>
<dbReference type="GO" id="GO:0005886">
    <property type="term" value="C:plasma membrane"/>
    <property type="evidence" value="ECO:0007669"/>
    <property type="project" value="UniProtKB-SubCell"/>
</dbReference>
<evidence type="ECO:0000256" key="2">
    <source>
        <dbReference type="ARBA" id="ARBA00022448"/>
    </source>
</evidence>
<organism evidence="15 16">
    <name type="scientific">Peptostreptococcus stomatis DSM 17678</name>
    <dbReference type="NCBI Taxonomy" id="596315"/>
    <lineage>
        <taxon>Bacteria</taxon>
        <taxon>Bacillati</taxon>
        <taxon>Bacillota</taxon>
        <taxon>Clostridia</taxon>
        <taxon>Peptostreptococcales</taxon>
        <taxon>Peptostreptococcaceae</taxon>
        <taxon>Peptostreptococcus</taxon>
    </lineage>
</organism>
<evidence type="ECO:0000256" key="11">
    <source>
        <dbReference type="ARBA" id="ARBA00025198"/>
    </source>
</evidence>
<keyword evidence="16" id="KW-1185">Reference proteome</keyword>
<dbReference type="PANTHER" id="PTHR33445">
    <property type="entry name" value="ATP SYNTHASE SUBUNIT B', CHLOROPLASTIC"/>
    <property type="match status" value="1"/>
</dbReference>
<evidence type="ECO:0000256" key="3">
    <source>
        <dbReference type="ARBA" id="ARBA00022475"/>
    </source>
</evidence>
<comment type="function">
    <text evidence="11 13">F(1)F(0) ATP synthase produces ATP from ADP in the presence of a proton or sodium gradient. F-type ATPases consist of two structural domains, F(1) containing the extramembraneous catalytic core and F(0) containing the membrane proton channel, linked together by a central stalk and a peripheral stalk. During catalysis, ATP synthesis in the catalytic domain of F(1) is coupled via a rotary mechanism of the central stalk subunits to proton translocation.</text>
</comment>
<dbReference type="Pfam" id="PF00430">
    <property type="entry name" value="ATP-synt_B"/>
    <property type="match status" value="1"/>
</dbReference>
<dbReference type="NCBIfam" id="TIGR01144">
    <property type="entry name" value="ATP_synt_b"/>
    <property type="match status" value="1"/>
</dbReference>
<keyword evidence="5 13" id="KW-0812">Transmembrane</keyword>
<proteinExistence type="inferred from homology"/>
<evidence type="ECO:0000256" key="10">
    <source>
        <dbReference type="ARBA" id="ARBA00023310"/>
    </source>
</evidence>
<keyword evidence="7 13" id="KW-1133">Transmembrane helix</keyword>
<dbReference type="GO" id="GO:0046933">
    <property type="term" value="F:proton-transporting ATP synthase activity, rotational mechanism"/>
    <property type="evidence" value="ECO:0007669"/>
    <property type="project" value="UniProtKB-UniRule"/>
</dbReference>
<dbReference type="SUPFAM" id="SSF81573">
    <property type="entry name" value="F1F0 ATP synthase subunit B, membrane domain"/>
    <property type="match status" value="1"/>
</dbReference>
<evidence type="ECO:0000256" key="8">
    <source>
        <dbReference type="ARBA" id="ARBA00023065"/>
    </source>
</evidence>
<dbReference type="AlphaFoldDB" id="E0E3D9"/>
<comment type="similarity">
    <text evidence="1 13 14">Belongs to the ATPase B chain family.</text>
</comment>
<dbReference type="eggNOG" id="COG0711">
    <property type="taxonomic scope" value="Bacteria"/>
</dbReference>
<name>E0E3D9_9FIRM</name>
<dbReference type="GO" id="GO:0012505">
    <property type="term" value="C:endomembrane system"/>
    <property type="evidence" value="ECO:0007669"/>
    <property type="project" value="UniProtKB-SubCell"/>
</dbReference>
<dbReference type="RefSeq" id="WP_007789652.1">
    <property type="nucleotide sequence ID" value="NZ_ADGQ01000056.1"/>
</dbReference>